<proteinExistence type="predicted"/>
<evidence type="ECO:0000313" key="1">
    <source>
        <dbReference type="EMBL" id="KAI0032377.1"/>
    </source>
</evidence>
<comment type="caution">
    <text evidence="1">The sequence shown here is derived from an EMBL/GenBank/DDBJ whole genome shotgun (WGS) entry which is preliminary data.</text>
</comment>
<gene>
    <name evidence="1" type="ORF">K488DRAFT_85920</name>
</gene>
<reference evidence="1" key="2">
    <citation type="journal article" date="2022" name="New Phytol.">
        <title>Evolutionary transition to the ectomycorrhizal habit in the genomes of a hyperdiverse lineage of mushroom-forming fungi.</title>
        <authorList>
            <person name="Looney B."/>
            <person name="Miyauchi S."/>
            <person name="Morin E."/>
            <person name="Drula E."/>
            <person name="Courty P.E."/>
            <person name="Kohler A."/>
            <person name="Kuo A."/>
            <person name="LaButti K."/>
            <person name="Pangilinan J."/>
            <person name="Lipzen A."/>
            <person name="Riley R."/>
            <person name="Andreopoulos W."/>
            <person name="He G."/>
            <person name="Johnson J."/>
            <person name="Nolan M."/>
            <person name="Tritt A."/>
            <person name="Barry K.W."/>
            <person name="Grigoriev I.V."/>
            <person name="Nagy L.G."/>
            <person name="Hibbett D."/>
            <person name="Henrissat B."/>
            <person name="Matheny P.B."/>
            <person name="Labbe J."/>
            <person name="Martin F.M."/>
        </authorList>
    </citation>
    <scope>NUCLEOTIDE SEQUENCE</scope>
    <source>
        <strain evidence="1">EC-137</strain>
    </source>
</reference>
<dbReference type="EMBL" id="MU273548">
    <property type="protein sequence ID" value="KAI0032377.1"/>
    <property type="molecule type" value="Genomic_DNA"/>
</dbReference>
<accession>A0ACB8QL24</accession>
<evidence type="ECO:0000313" key="2">
    <source>
        <dbReference type="Proteomes" id="UP000814128"/>
    </source>
</evidence>
<protein>
    <submittedName>
        <fullName evidence="1">Uncharacterized protein</fullName>
    </submittedName>
</protein>
<dbReference type="Proteomes" id="UP000814128">
    <property type="component" value="Unassembled WGS sequence"/>
</dbReference>
<organism evidence="1 2">
    <name type="scientific">Vararia minispora EC-137</name>
    <dbReference type="NCBI Taxonomy" id="1314806"/>
    <lineage>
        <taxon>Eukaryota</taxon>
        <taxon>Fungi</taxon>
        <taxon>Dikarya</taxon>
        <taxon>Basidiomycota</taxon>
        <taxon>Agaricomycotina</taxon>
        <taxon>Agaricomycetes</taxon>
        <taxon>Russulales</taxon>
        <taxon>Lachnocladiaceae</taxon>
        <taxon>Vararia</taxon>
    </lineage>
</organism>
<reference evidence="1" key="1">
    <citation type="submission" date="2021-02" db="EMBL/GenBank/DDBJ databases">
        <authorList>
            <consortium name="DOE Joint Genome Institute"/>
            <person name="Ahrendt S."/>
            <person name="Looney B.P."/>
            <person name="Miyauchi S."/>
            <person name="Morin E."/>
            <person name="Drula E."/>
            <person name="Courty P.E."/>
            <person name="Chicoki N."/>
            <person name="Fauchery L."/>
            <person name="Kohler A."/>
            <person name="Kuo A."/>
            <person name="Labutti K."/>
            <person name="Pangilinan J."/>
            <person name="Lipzen A."/>
            <person name="Riley R."/>
            <person name="Andreopoulos W."/>
            <person name="He G."/>
            <person name="Johnson J."/>
            <person name="Barry K.W."/>
            <person name="Grigoriev I.V."/>
            <person name="Nagy L."/>
            <person name="Hibbett D."/>
            <person name="Henrissat B."/>
            <person name="Matheny P.B."/>
            <person name="Labbe J."/>
            <person name="Martin F."/>
        </authorList>
    </citation>
    <scope>NUCLEOTIDE SEQUENCE</scope>
    <source>
        <strain evidence="1">EC-137</strain>
    </source>
</reference>
<name>A0ACB8QL24_9AGAM</name>
<sequence length="228" mass="25796">MIPTLVRRTIIGFSTPTARQIVRDVLEAVSEPVKGLHPRQIYERAQEHCARMPPPPESALEHPEIVAAPSRNKLAPSLPAPISAPHIKSLAHLKEIVLPDMQERGQLEKLIVHRGHKDLETGARVDYYTPAGGTRKIFPSSTPIVHEEHLWFLRVQTPEEVRREKHIPPVRRPQEHGAGRGLARRRERQIRQGHTPRVMEAPEDFMQSSDGGENARPRHAPRTFAKGK</sequence>
<keyword evidence="2" id="KW-1185">Reference proteome</keyword>